<proteinExistence type="predicted"/>
<accession>A0A8S5M0C9</accession>
<dbReference type="EMBL" id="BK014785">
    <property type="protein sequence ID" value="DAD75539.1"/>
    <property type="molecule type" value="Genomic_DNA"/>
</dbReference>
<name>A0A8S5M0C9_9CAUD</name>
<reference evidence="1" key="1">
    <citation type="journal article" date="2021" name="Proc. Natl. Acad. Sci. U.S.A.">
        <title>A Catalog of Tens of Thousands of Viruses from Human Metagenomes Reveals Hidden Associations with Chronic Diseases.</title>
        <authorList>
            <person name="Tisza M.J."/>
            <person name="Buck C.B."/>
        </authorList>
    </citation>
    <scope>NUCLEOTIDE SEQUENCE</scope>
    <source>
        <strain evidence="1">CtM7c3</strain>
    </source>
</reference>
<organism evidence="1">
    <name type="scientific">Siphoviridae sp. ctM7c3</name>
    <dbReference type="NCBI Taxonomy" id="2826257"/>
    <lineage>
        <taxon>Viruses</taxon>
        <taxon>Duplodnaviria</taxon>
        <taxon>Heunggongvirae</taxon>
        <taxon>Uroviricota</taxon>
        <taxon>Caudoviricetes</taxon>
    </lineage>
</organism>
<protein>
    <submittedName>
        <fullName evidence="1">Uncharacterized protein</fullName>
    </submittedName>
</protein>
<evidence type="ECO:0000313" key="1">
    <source>
        <dbReference type="EMBL" id="DAD75539.1"/>
    </source>
</evidence>
<sequence>MDIEQAFVYPGDPQIPPYRLNNMMKTASKITDIMLKSDISVTYKECLIILEIVRSGIVQAAQTEE</sequence>